<name>A0A3M8BF14_9BACL</name>
<protein>
    <recommendedName>
        <fullName evidence="3">DUF960 domain-containing protein</fullName>
    </recommendedName>
</protein>
<dbReference type="OrthoDB" id="1756859at2"/>
<sequence>MTTNEMFSSEKYATRGVSERVPLDIQLALWSILDKRKQRGDTLDSMQVFELIVELVDGEPLQVVRNRQEQPPHEETIYLDVSEPVDGITLWVIDSGEYCTMLFPNEY</sequence>
<dbReference type="Pfam" id="PF06124">
    <property type="entry name" value="DUF960"/>
    <property type="match status" value="1"/>
</dbReference>
<evidence type="ECO:0008006" key="3">
    <source>
        <dbReference type="Google" id="ProtNLM"/>
    </source>
</evidence>
<dbReference type="InterPro" id="IPR009303">
    <property type="entry name" value="DUF960"/>
</dbReference>
<keyword evidence="2" id="KW-1185">Reference proteome</keyword>
<dbReference type="Gene3D" id="3.10.450.150">
    <property type="entry name" value="enterococcus faecalis protein"/>
    <property type="match status" value="1"/>
</dbReference>
<organism evidence="1 2">
    <name type="scientific">Brevibacillus gelatini</name>
    <dbReference type="NCBI Taxonomy" id="1655277"/>
    <lineage>
        <taxon>Bacteria</taxon>
        <taxon>Bacillati</taxon>
        <taxon>Bacillota</taxon>
        <taxon>Bacilli</taxon>
        <taxon>Bacillales</taxon>
        <taxon>Paenibacillaceae</taxon>
        <taxon>Brevibacillus</taxon>
    </lineage>
</organism>
<dbReference type="EMBL" id="RHHS01000004">
    <property type="protein sequence ID" value="RNB62020.1"/>
    <property type="molecule type" value="Genomic_DNA"/>
</dbReference>
<comment type="caution">
    <text evidence="1">The sequence shown here is derived from an EMBL/GenBank/DDBJ whole genome shotgun (WGS) entry which is preliminary data.</text>
</comment>
<evidence type="ECO:0000313" key="1">
    <source>
        <dbReference type="EMBL" id="RNB62020.1"/>
    </source>
</evidence>
<dbReference type="AlphaFoldDB" id="A0A3M8BF14"/>
<proteinExistence type="predicted"/>
<reference evidence="1 2" key="1">
    <citation type="submission" date="2018-10" db="EMBL/GenBank/DDBJ databases">
        <title>Phylogenomics of Brevibacillus.</title>
        <authorList>
            <person name="Dunlap C."/>
        </authorList>
    </citation>
    <scope>NUCLEOTIDE SEQUENCE [LARGE SCALE GENOMIC DNA]</scope>
    <source>
        <strain evidence="1 2">DSM 100115</strain>
    </source>
</reference>
<dbReference type="RefSeq" id="WP_122902773.1">
    <property type="nucleotide sequence ID" value="NZ_RHHS01000004.1"/>
</dbReference>
<accession>A0A3M8BF14</accession>
<gene>
    <name evidence="1" type="ORF">EDM57_00235</name>
</gene>
<evidence type="ECO:0000313" key="2">
    <source>
        <dbReference type="Proteomes" id="UP000268829"/>
    </source>
</evidence>
<dbReference type="Proteomes" id="UP000268829">
    <property type="component" value="Unassembled WGS sequence"/>
</dbReference>